<name>A0A058ZGC6_FONAL</name>
<dbReference type="GO" id="GO:0071013">
    <property type="term" value="C:catalytic step 2 spliceosome"/>
    <property type="evidence" value="ECO:0007669"/>
    <property type="project" value="TreeGrafter"/>
</dbReference>
<dbReference type="GO" id="GO:0008380">
    <property type="term" value="P:RNA splicing"/>
    <property type="evidence" value="ECO:0007669"/>
    <property type="project" value="UniProtKB-KW"/>
</dbReference>
<dbReference type="GO" id="GO:0000974">
    <property type="term" value="C:Prp19 complex"/>
    <property type="evidence" value="ECO:0007669"/>
    <property type="project" value="TreeGrafter"/>
</dbReference>
<feature type="coiled-coil region" evidence="7">
    <location>
        <begin position="223"/>
        <end position="264"/>
    </location>
</feature>
<keyword evidence="3" id="KW-0507">mRNA processing</keyword>
<evidence type="ECO:0000256" key="3">
    <source>
        <dbReference type="ARBA" id="ARBA00022664"/>
    </source>
</evidence>
<sequence length="313" mass="34742">MSLAHTTSQELEIHLDALPYAEGDALQPQERAAVRRQIEAAMRHNPPRSDYLAPLGLSEEGDFFKDHPALQAEMERIRRGLPMEHGLDRTRLQLPQPGSGAAVIADPAAEPGTEADAQKERTDPACWERAVRNAEAQLSHQHIRISNLELLQKFGADAWPAHLFNMQALLDRRNAELSRSRSSIASTNRARRFLHITSATRINRAARRWEDLVESAHGATAAARELEPQVIRMRQELAELQEKLAHYEATSQEAEARRQAIIRQMEESLVGTVKSGVAEPEPATAVDRPSTGDADVGAKADVEVNDTNDTDEE</sequence>
<dbReference type="Pfam" id="PF05700">
    <property type="entry name" value="BCAS2"/>
    <property type="match status" value="1"/>
</dbReference>
<evidence type="ECO:0000256" key="5">
    <source>
        <dbReference type="ARBA" id="ARBA00023187"/>
    </source>
</evidence>
<accession>A0A058ZGC6</accession>
<dbReference type="PANTHER" id="PTHR13296:SF0">
    <property type="entry name" value="PRE-MRNA-SPLICING FACTOR SPF27"/>
    <property type="match status" value="1"/>
</dbReference>
<dbReference type="GO" id="GO:0071011">
    <property type="term" value="C:precatalytic spliceosome"/>
    <property type="evidence" value="ECO:0007669"/>
    <property type="project" value="TreeGrafter"/>
</dbReference>
<feature type="compositionally biased region" description="Acidic residues" evidence="8">
    <location>
        <begin position="303"/>
        <end position="313"/>
    </location>
</feature>
<evidence type="ECO:0000256" key="4">
    <source>
        <dbReference type="ARBA" id="ARBA00022728"/>
    </source>
</evidence>
<organism evidence="9">
    <name type="scientific">Fonticula alba</name>
    <name type="common">Slime mold</name>
    <dbReference type="NCBI Taxonomy" id="691883"/>
    <lineage>
        <taxon>Eukaryota</taxon>
        <taxon>Rotosphaerida</taxon>
        <taxon>Fonticulaceae</taxon>
        <taxon>Fonticula</taxon>
    </lineage>
</organism>
<evidence type="ECO:0000313" key="9">
    <source>
        <dbReference type="EMBL" id="KCV73450.1"/>
    </source>
</evidence>
<dbReference type="GO" id="GO:0006397">
    <property type="term" value="P:mRNA processing"/>
    <property type="evidence" value="ECO:0007669"/>
    <property type="project" value="UniProtKB-KW"/>
</dbReference>
<evidence type="ECO:0000313" key="10">
    <source>
        <dbReference type="Proteomes" id="UP000030693"/>
    </source>
</evidence>
<dbReference type="AlphaFoldDB" id="A0A058ZGC6"/>
<dbReference type="PANTHER" id="PTHR13296">
    <property type="entry name" value="BCAS2 PROTEIN"/>
    <property type="match status" value="1"/>
</dbReference>
<evidence type="ECO:0000256" key="6">
    <source>
        <dbReference type="ARBA" id="ARBA00023242"/>
    </source>
</evidence>
<keyword evidence="10" id="KW-1185">Reference proteome</keyword>
<comment type="subcellular location">
    <subcellularLocation>
        <location evidence="1">Nucleus</location>
    </subcellularLocation>
</comment>
<proteinExistence type="inferred from homology"/>
<dbReference type="Proteomes" id="UP000030693">
    <property type="component" value="Unassembled WGS sequence"/>
</dbReference>
<keyword evidence="4" id="KW-0747">Spliceosome</keyword>
<feature type="region of interest" description="Disordered" evidence="8">
    <location>
        <begin position="94"/>
        <end position="121"/>
    </location>
</feature>
<evidence type="ECO:0008006" key="11">
    <source>
        <dbReference type="Google" id="ProtNLM"/>
    </source>
</evidence>
<evidence type="ECO:0000256" key="7">
    <source>
        <dbReference type="SAM" id="Coils"/>
    </source>
</evidence>
<evidence type="ECO:0000256" key="2">
    <source>
        <dbReference type="ARBA" id="ARBA00010788"/>
    </source>
</evidence>
<dbReference type="STRING" id="691883.A0A058ZGC6"/>
<dbReference type="InterPro" id="IPR008409">
    <property type="entry name" value="SPF27"/>
</dbReference>
<protein>
    <recommendedName>
        <fullName evidence="11">Pre-mRNA-splicing factor SPF27</fullName>
    </recommendedName>
</protein>
<keyword evidence="5" id="KW-0508">mRNA splicing</keyword>
<keyword evidence="7" id="KW-0175">Coiled coil</keyword>
<evidence type="ECO:0000256" key="1">
    <source>
        <dbReference type="ARBA" id="ARBA00004123"/>
    </source>
</evidence>
<dbReference type="eggNOG" id="KOG3096">
    <property type="taxonomic scope" value="Eukaryota"/>
</dbReference>
<keyword evidence="6" id="KW-0539">Nucleus</keyword>
<dbReference type="EMBL" id="KB932201">
    <property type="protein sequence ID" value="KCV73450.1"/>
    <property type="molecule type" value="Genomic_DNA"/>
</dbReference>
<reference evidence="9" key="1">
    <citation type="submission" date="2013-04" db="EMBL/GenBank/DDBJ databases">
        <title>The Genome Sequence of Fonticula alba ATCC 38817.</title>
        <authorList>
            <consortium name="The Broad Institute Genomics Platform"/>
            <person name="Russ C."/>
            <person name="Cuomo C."/>
            <person name="Burger G."/>
            <person name="Gray M.W."/>
            <person name="Holland P.W.H."/>
            <person name="King N."/>
            <person name="Lang F.B.F."/>
            <person name="Roger A.J."/>
            <person name="Ruiz-Trillo I."/>
            <person name="Brown M."/>
            <person name="Walker B."/>
            <person name="Young S."/>
            <person name="Zeng Q."/>
            <person name="Gargeya S."/>
            <person name="Fitzgerald M."/>
            <person name="Haas B."/>
            <person name="Abouelleil A."/>
            <person name="Allen A.W."/>
            <person name="Alvarado L."/>
            <person name="Arachchi H.M."/>
            <person name="Berlin A.M."/>
            <person name="Chapman S.B."/>
            <person name="Gainer-Dewar J."/>
            <person name="Goldberg J."/>
            <person name="Griggs A."/>
            <person name="Gujja S."/>
            <person name="Hansen M."/>
            <person name="Howarth C."/>
            <person name="Imamovic A."/>
            <person name="Ireland A."/>
            <person name="Larimer J."/>
            <person name="McCowan C."/>
            <person name="Murphy C."/>
            <person name="Pearson M."/>
            <person name="Poon T.W."/>
            <person name="Priest M."/>
            <person name="Roberts A."/>
            <person name="Saif S."/>
            <person name="Shea T."/>
            <person name="Sisk P."/>
            <person name="Sykes S."/>
            <person name="Wortman J."/>
            <person name="Nusbaum C."/>
            <person name="Birren B."/>
        </authorList>
    </citation>
    <scope>NUCLEOTIDE SEQUENCE [LARGE SCALE GENOMIC DNA]</scope>
    <source>
        <strain evidence="9">ATCC 38817</strain>
    </source>
</reference>
<comment type="similarity">
    <text evidence="2">Belongs to the SPF27 family.</text>
</comment>
<dbReference type="OrthoDB" id="205794at2759"/>
<dbReference type="GeneID" id="20525709"/>
<dbReference type="OMA" id="SAWQESI"/>
<dbReference type="RefSeq" id="XP_009493151.1">
    <property type="nucleotide sequence ID" value="XM_009494876.1"/>
</dbReference>
<evidence type="ECO:0000256" key="8">
    <source>
        <dbReference type="SAM" id="MobiDB-lite"/>
    </source>
</evidence>
<feature type="region of interest" description="Disordered" evidence="8">
    <location>
        <begin position="273"/>
        <end position="313"/>
    </location>
</feature>
<gene>
    <name evidence="9" type="ORF">H696_00984</name>
</gene>